<name>A0ABU8FZ88_9BACI</name>
<keyword evidence="5 8" id="KW-0812">Transmembrane</keyword>
<dbReference type="PANTHER" id="PTHR34975">
    <property type="entry name" value="SPORE GERMINATION PROTEIN A2"/>
    <property type="match status" value="1"/>
</dbReference>
<keyword evidence="6 8" id="KW-1133">Transmembrane helix</keyword>
<accession>A0ABU8FZ88</accession>
<sequence>MIEKGKISSLQMAMILYFIILATGILTLPSVAGKYAKQDLWLSPIWASLIAFLVLSVFWKLNKLYPNENIMQYSERIIGKIAGKTLGFMYLFFHLYLNGIVLREYAEFIANFLPRTPMSIVVASMVLVNAFVVYGGVEVLARATLIFLPVFILLLLLMGFLLLPDMEFHNILPIMGNGILPSIQGAIPIQLWFNEFFYMSFFLPFLKDPEKGRKWGMISVVAIVLTMIVTNLIAIFVLGGIVSESVYPVLSVARYISIANFFEHIESIIMAIWVAGVFVKVSAIYYVLTLGTAQYLNVQDYKRFVFPLGFLQVIFVFWITSSFQQLFAFLSTAGIFYFFSLQVVLPFLLLSIALIKKKMRE</sequence>
<comment type="similarity">
    <text evidence="2">Belongs to the amino acid-polyamine-organocation (APC) superfamily. Spore germination protein (SGP) (TC 2.A.3.9) family.</text>
</comment>
<comment type="subcellular location">
    <subcellularLocation>
        <location evidence="1">Membrane</location>
        <topology evidence="1">Multi-pass membrane protein</topology>
    </subcellularLocation>
</comment>
<keyword evidence="3" id="KW-0813">Transport</keyword>
<evidence type="ECO:0000256" key="2">
    <source>
        <dbReference type="ARBA" id="ARBA00007998"/>
    </source>
</evidence>
<dbReference type="NCBIfam" id="TIGR00912">
    <property type="entry name" value="2A0309"/>
    <property type="match status" value="1"/>
</dbReference>
<reference evidence="9 10" key="1">
    <citation type="submission" date="2024-01" db="EMBL/GenBank/DDBJ databases">
        <title>Seven novel Bacillus-like species.</title>
        <authorList>
            <person name="Liu G."/>
        </authorList>
    </citation>
    <scope>NUCLEOTIDE SEQUENCE [LARGE SCALE GENOMIC DNA]</scope>
    <source>
        <strain evidence="9 10">FJAT-53711</strain>
    </source>
</reference>
<dbReference type="Gene3D" id="1.20.1740.10">
    <property type="entry name" value="Amino acid/polyamine transporter I"/>
    <property type="match status" value="1"/>
</dbReference>
<feature type="transmembrane region" description="Helical" evidence="8">
    <location>
        <begin position="144"/>
        <end position="163"/>
    </location>
</feature>
<feature type="transmembrane region" description="Helical" evidence="8">
    <location>
        <begin position="183"/>
        <end position="206"/>
    </location>
</feature>
<feature type="transmembrane region" description="Helical" evidence="8">
    <location>
        <begin position="44"/>
        <end position="61"/>
    </location>
</feature>
<feature type="transmembrane region" description="Helical" evidence="8">
    <location>
        <begin position="268"/>
        <end position="292"/>
    </location>
</feature>
<comment type="caution">
    <text evidence="9">The sequence shown here is derived from an EMBL/GenBank/DDBJ whole genome shotgun (WGS) entry which is preliminary data.</text>
</comment>
<dbReference type="RefSeq" id="WP_336483306.1">
    <property type="nucleotide sequence ID" value="NZ_JBAWSV010000006.1"/>
</dbReference>
<feature type="transmembrane region" description="Helical" evidence="8">
    <location>
        <begin position="335"/>
        <end position="355"/>
    </location>
</feature>
<evidence type="ECO:0000256" key="3">
    <source>
        <dbReference type="ARBA" id="ARBA00022448"/>
    </source>
</evidence>
<feature type="transmembrane region" description="Helical" evidence="8">
    <location>
        <begin position="218"/>
        <end position="242"/>
    </location>
</feature>
<organism evidence="9 10">
    <name type="scientific">Bacillus yunxiaonensis</name>
    <dbReference type="NCBI Taxonomy" id="3127665"/>
    <lineage>
        <taxon>Bacteria</taxon>
        <taxon>Bacillati</taxon>
        <taxon>Bacillota</taxon>
        <taxon>Bacilli</taxon>
        <taxon>Bacillales</taxon>
        <taxon>Bacillaceae</taxon>
        <taxon>Bacillus</taxon>
    </lineage>
</organism>
<feature type="transmembrane region" description="Helical" evidence="8">
    <location>
        <begin position="81"/>
        <end position="97"/>
    </location>
</feature>
<evidence type="ECO:0000313" key="10">
    <source>
        <dbReference type="Proteomes" id="UP001367922"/>
    </source>
</evidence>
<keyword evidence="4" id="KW-0309">Germination</keyword>
<evidence type="ECO:0000256" key="4">
    <source>
        <dbReference type="ARBA" id="ARBA00022544"/>
    </source>
</evidence>
<evidence type="ECO:0000256" key="5">
    <source>
        <dbReference type="ARBA" id="ARBA00022692"/>
    </source>
</evidence>
<feature type="transmembrane region" description="Helical" evidence="8">
    <location>
        <begin position="12"/>
        <end position="32"/>
    </location>
</feature>
<evidence type="ECO:0000256" key="8">
    <source>
        <dbReference type="SAM" id="Phobius"/>
    </source>
</evidence>
<evidence type="ECO:0000256" key="1">
    <source>
        <dbReference type="ARBA" id="ARBA00004141"/>
    </source>
</evidence>
<dbReference type="Pfam" id="PF03845">
    <property type="entry name" value="Spore_permease"/>
    <property type="match status" value="1"/>
</dbReference>
<keyword evidence="10" id="KW-1185">Reference proteome</keyword>
<dbReference type="Proteomes" id="UP001367922">
    <property type="component" value="Unassembled WGS sequence"/>
</dbReference>
<dbReference type="PANTHER" id="PTHR34975:SF2">
    <property type="entry name" value="SPORE GERMINATION PROTEIN A2"/>
    <property type="match status" value="1"/>
</dbReference>
<feature type="transmembrane region" description="Helical" evidence="8">
    <location>
        <begin position="304"/>
        <end position="323"/>
    </location>
</feature>
<dbReference type="InterPro" id="IPR004761">
    <property type="entry name" value="Spore_GerAB"/>
</dbReference>
<keyword evidence="7 8" id="KW-0472">Membrane</keyword>
<dbReference type="EMBL" id="JBAWSV010000006">
    <property type="protein sequence ID" value="MEI4831244.1"/>
    <property type="molecule type" value="Genomic_DNA"/>
</dbReference>
<proteinExistence type="inferred from homology"/>
<evidence type="ECO:0000256" key="7">
    <source>
        <dbReference type="ARBA" id="ARBA00023136"/>
    </source>
</evidence>
<evidence type="ECO:0000313" key="9">
    <source>
        <dbReference type="EMBL" id="MEI4831244.1"/>
    </source>
</evidence>
<gene>
    <name evidence="9" type="ORF">WAX78_17605</name>
</gene>
<feature type="transmembrane region" description="Helical" evidence="8">
    <location>
        <begin position="117"/>
        <end position="137"/>
    </location>
</feature>
<evidence type="ECO:0000256" key="6">
    <source>
        <dbReference type="ARBA" id="ARBA00022989"/>
    </source>
</evidence>
<protein>
    <submittedName>
        <fullName evidence="9">Endospore germination permease</fullName>
    </submittedName>
</protein>